<name>A0A448WPP4_9PLAT</name>
<dbReference type="AlphaFoldDB" id="A0A448WPP4"/>
<proteinExistence type="predicted"/>
<sequence length="202" mass="22578">MPPRARPRTSHSPLLLPGHRPANMPSKDVNPRPETHTHSAPNSQPATTPKSPSTGRPVNGCLIAENWPRGGDEHVDTGEAECGRVIPFPSSSPRPSVRVWDSFVKTNRRRVSPSRRSHDQIASREVTFGVNFPFVQHTASQPRHMPTPHPRRRSPHSALLGKLFRLQMPQLHQNTNCFLHRLVGWAIHSVVFLPVMLRGGSE</sequence>
<evidence type="ECO:0000256" key="1">
    <source>
        <dbReference type="SAM" id="MobiDB-lite"/>
    </source>
</evidence>
<evidence type="ECO:0000313" key="2">
    <source>
        <dbReference type="EMBL" id="VEL17064.1"/>
    </source>
</evidence>
<organism evidence="2 3">
    <name type="scientific">Protopolystoma xenopodis</name>
    <dbReference type="NCBI Taxonomy" id="117903"/>
    <lineage>
        <taxon>Eukaryota</taxon>
        <taxon>Metazoa</taxon>
        <taxon>Spiralia</taxon>
        <taxon>Lophotrochozoa</taxon>
        <taxon>Platyhelminthes</taxon>
        <taxon>Monogenea</taxon>
        <taxon>Polyopisthocotylea</taxon>
        <taxon>Polystomatidea</taxon>
        <taxon>Polystomatidae</taxon>
        <taxon>Protopolystoma</taxon>
    </lineage>
</organism>
<evidence type="ECO:0000313" key="3">
    <source>
        <dbReference type="Proteomes" id="UP000784294"/>
    </source>
</evidence>
<comment type="caution">
    <text evidence="2">The sequence shown here is derived from an EMBL/GenBank/DDBJ whole genome shotgun (WGS) entry which is preliminary data.</text>
</comment>
<keyword evidence="3" id="KW-1185">Reference proteome</keyword>
<feature type="region of interest" description="Disordered" evidence="1">
    <location>
        <begin position="1"/>
        <end position="76"/>
    </location>
</feature>
<dbReference type="EMBL" id="CAAALY010030926">
    <property type="protein sequence ID" value="VEL17064.1"/>
    <property type="molecule type" value="Genomic_DNA"/>
</dbReference>
<reference evidence="2" key="1">
    <citation type="submission" date="2018-11" db="EMBL/GenBank/DDBJ databases">
        <authorList>
            <consortium name="Pathogen Informatics"/>
        </authorList>
    </citation>
    <scope>NUCLEOTIDE SEQUENCE</scope>
</reference>
<protein>
    <submittedName>
        <fullName evidence="2">Uncharacterized protein</fullName>
    </submittedName>
</protein>
<dbReference type="Proteomes" id="UP000784294">
    <property type="component" value="Unassembled WGS sequence"/>
</dbReference>
<feature type="compositionally biased region" description="Polar residues" evidence="1">
    <location>
        <begin position="38"/>
        <end position="56"/>
    </location>
</feature>
<gene>
    <name evidence="2" type="ORF">PXEA_LOCUS10504</name>
</gene>
<accession>A0A448WPP4</accession>